<name>A0AAW6TJI5_FAUOS</name>
<dbReference type="CDD" id="cd02440">
    <property type="entry name" value="AdoMet_MTases"/>
    <property type="match status" value="1"/>
</dbReference>
<dbReference type="SUPFAM" id="SSF53335">
    <property type="entry name" value="S-adenosyl-L-methionine-dependent methyltransferases"/>
    <property type="match status" value="1"/>
</dbReference>
<gene>
    <name evidence="4" type="ORF">E6P75_11535</name>
</gene>
<dbReference type="PANTHER" id="PTHR43861">
    <property type="entry name" value="TRANS-ACONITATE 2-METHYLTRANSFERASE-RELATED"/>
    <property type="match status" value="1"/>
</dbReference>
<evidence type="ECO:0000256" key="1">
    <source>
        <dbReference type="ARBA" id="ARBA00022603"/>
    </source>
</evidence>
<dbReference type="InterPro" id="IPR041698">
    <property type="entry name" value="Methyltransf_25"/>
</dbReference>
<dbReference type="EMBL" id="SSCJ01000013">
    <property type="protein sequence ID" value="MDI4510825.1"/>
    <property type="molecule type" value="Genomic_DNA"/>
</dbReference>
<organism evidence="4">
    <name type="scientific">Faucicola osloensis</name>
    <name type="common">Moraxella osloensis</name>
    <dbReference type="NCBI Taxonomy" id="34062"/>
    <lineage>
        <taxon>Bacteria</taxon>
        <taxon>Pseudomonadati</taxon>
        <taxon>Pseudomonadota</taxon>
        <taxon>Gammaproteobacteria</taxon>
        <taxon>Moraxellales</taxon>
        <taxon>Moraxellaceae</taxon>
        <taxon>Faucicola</taxon>
    </lineage>
</organism>
<protein>
    <submittedName>
        <fullName evidence="4">Class I SAM-dependent methyltransferase</fullName>
    </submittedName>
</protein>
<dbReference type="GO" id="GO:0032259">
    <property type="term" value="P:methylation"/>
    <property type="evidence" value="ECO:0007669"/>
    <property type="project" value="UniProtKB-KW"/>
</dbReference>
<keyword evidence="2" id="KW-0808">Transferase</keyword>
<evidence type="ECO:0000259" key="3">
    <source>
        <dbReference type="Pfam" id="PF13649"/>
    </source>
</evidence>
<dbReference type="Gene3D" id="3.40.50.150">
    <property type="entry name" value="Vaccinia Virus protein VP39"/>
    <property type="match status" value="1"/>
</dbReference>
<dbReference type="Pfam" id="PF13649">
    <property type="entry name" value="Methyltransf_25"/>
    <property type="match status" value="1"/>
</dbReference>
<dbReference type="PANTHER" id="PTHR43861:SF1">
    <property type="entry name" value="TRANS-ACONITATE 2-METHYLTRANSFERASE"/>
    <property type="match status" value="1"/>
</dbReference>
<reference evidence="4" key="1">
    <citation type="submission" date="2019-04" db="EMBL/GenBank/DDBJ databases">
        <title>Moraxella osloensis CCUG 73412, isolated from corneal scrapings as causative agent of keratitis.</title>
        <authorList>
            <person name="Connolly G."/>
            <person name="Jaen-Luchoro D."/>
            <person name="Pinyeiro-Iglesias B."/>
            <person name="Curry A."/>
            <person name="Knowles S."/>
            <person name="Moore E.R.B."/>
        </authorList>
    </citation>
    <scope>NUCLEOTIDE SEQUENCE</scope>
    <source>
        <strain evidence="4">CCUG 73412</strain>
    </source>
</reference>
<evidence type="ECO:0000313" key="4">
    <source>
        <dbReference type="EMBL" id="MDI4510825.1"/>
    </source>
</evidence>
<dbReference type="AlphaFoldDB" id="A0AAW6TJI5"/>
<accession>A0AAW6TJI5</accession>
<proteinExistence type="predicted"/>
<dbReference type="GO" id="GO:0008168">
    <property type="term" value="F:methyltransferase activity"/>
    <property type="evidence" value="ECO:0007669"/>
    <property type="project" value="UniProtKB-KW"/>
</dbReference>
<feature type="domain" description="Methyltransferase" evidence="3">
    <location>
        <begin position="45"/>
        <end position="137"/>
    </location>
</feature>
<sequence>MGTLEYYQRNAKEFFSQTINVDMQNVYHPFLEYLPKTHLSNQQKILDVGCGSGRDSVFFANQGFEVVAIDGSQNVIDLAKQTDTRIDWQCLRFHEIAKQSWQNQFTGIWACASLLHVPFDELPKLLNDLILCIKSDGILYASFKYGDSEREKDGRFFCDINEQRWQLIGEQLDSAKPVMIWQTIDNRVDRQEIWWNVILLKLSNLG</sequence>
<keyword evidence="1 4" id="KW-0489">Methyltransferase</keyword>
<evidence type="ECO:0000256" key="2">
    <source>
        <dbReference type="ARBA" id="ARBA00022679"/>
    </source>
</evidence>
<comment type="caution">
    <text evidence="4">The sequence shown here is derived from an EMBL/GenBank/DDBJ whole genome shotgun (WGS) entry which is preliminary data.</text>
</comment>
<dbReference type="InterPro" id="IPR029063">
    <property type="entry name" value="SAM-dependent_MTases_sf"/>
</dbReference>